<organism evidence="1">
    <name type="scientific">Cucumis melo</name>
    <name type="common">Muskmelon</name>
    <dbReference type="NCBI Taxonomy" id="3656"/>
    <lineage>
        <taxon>Eukaryota</taxon>
        <taxon>Viridiplantae</taxon>
        <taxon>Streptophyta</taxon>
        <taxon>Embryophyta</taxon>
        <taxon>Tracheophyta</taxon>
        <taxon>Spermatophyta</taxon>
        <taxon>Magnoliopsida</taxon>
        <taxon>eudicotyledons</taxon>
        <taxon>Gunneridae</taxon>
        <taxon>Pentapetalae</taxon>
        <taxon>rosids</taxon>
        <taxon>fabids</taxon>
        <taxon>Cucurbitales</taxon>
        <taxon>Cucurbitaceae</taxon>
        <taxon>Benincaseae</taxon>
        <taxon>Cucumis</taxon>
    </lineage>
</organism>
<protein>
    <submittedName>
        <fullName evidence="1">Uncharacterized protein</fullName>
    </submittedName>
</protein>
<dbReference type="AlphaFoldDB" id="A0A9I9E7C2"/>
<sequence>MKLKGQVSGGSGGRGCGTIALCVAELAEFGRHIPDGKAWMCIENGIDVPTLGTCYGHQRLIACLSPSSHIFAPLFENTPQCV</sequence>
<evidence type="ECO:0000313" key="1">
    <source>
        <dbReference type="EnsemblPlants" id="MELO3C029777.2.1"/>
    </source>
</evidence>
<proteinExistence type="predicted"/>
<dbReference type="EnsemblPlants" id="MELO3C029777.2.1">
    <property type="protein sequence ID" value="MELO3C029777.2.1"/>
    <property type="gene ID" value="MELO3C029777.2"/>
</dbReference>
<reference evidence="1" key="1">
    <citation type="submission" date="2023-03" db="UniProtKB">
        <authorList>
            <consortium name="EnsemblPlants"/>
        </authorList>
    </citation>
    <scope>IDENTIFICATION</scope>
</reference>
<name>A0A9I9E7C2_CUCME</name>
<accession>A0A9I9E7C2</accession>
<dbReference type="Gramene" id="MELO3C029777.2.1">
    <property type="protein sequence ID" value="MELO3C029777.2.1"/>
    <property type="gene ID" value="MELO3C029777.2"/>
</dbReference>